<evidence type="ECO:0000256" key="5">
    <source>
        <dbReference type="ARBA" id="ARBA00022723"/>
    </source>
</evidence>
<dbReference type="Pfam" id="PF01256">
    <property type="entry name" value="Carb_kinase"/>
    <property type="match status" value="1"/>
</dbReference>
<keyword evidence="11 18" id="KW-0413">Isomerase</keyword>
<feature type="binding site" evidence="17">
    <location>
        <position position="367"/>
    </location>
    <ligand>
        <name>(6S)-NADPHX</name>
        <dbReference type="ChEBI" id="CHEBI:64076"/>
    </ligand>
</feature>
<dbReference type="CDD" id="cd01171">
    <property type="entry name" value="YXKO-related"/>
    <property type="match status" value="1"/>
</dbReference>
<dbReference type="InterPro" id="IPR000631">
    <property type="entry name" value="CARKD"/>
</dbReference>
<dbReference type="InterPro" id="IPR036652">
    <property type="entry name" value="YjeF_N_dom_sf"/>
</dbReference>
<sequence length="488" mass="50637">MQLLTPEQMGQADQMAAASGIDSHRLMMKAGEAVSAAVLRRFPAAVRMVVLCGPGNNGGDGYIAAKALFEAGCNVSIYHFGDLANLKGDVAQAFNACPVKPQPLAAYAPKANDVVVDALFGAGLTRSLDPAVQSLILNLRKAGSNVVAVDLPSGISGGTGAALGTAVTASHTITFMRPKPGHFLLPGREHCGTLETFDIGIPQRILTSVAGNTYLNEPSLWKAHLPATSIQSHKFKRGHLTVFSGGHGTTGAARLSATAGLKAGAGLVTLATPSNACTEATAHLTAIMLREINNVRELSHWLEDKRLSAFVLGPGFGIGEKARDYTNLLAGNPVVLDADGITSFAESPDRLFYSLSKHPTTFVLTPHEGEFARLFPDIHSDKSLGKLEKARAAASRSNAVVLYKGADTVITAPDGRAAINANAPPWLATAGSGDVLSGIIGSLLAQEMPPFEAACAGAWLHGAAGQNAGEGLSAEDLPNGLPKYSQIS</sequence>
<comment type="catalytic activity">
    <reaction evidence="15 17 19">
        <text>(6S)-NADHX + ADP = AMP + phosphate + NADH + H(+)</text>
        <dbReference type="Rhea" id="RHEA:32223"/>
        <dbReference type="ChEBI" id="CHEBI:15378"/>
        <dbReference type="ChEBI" id="CHEBI:43474"/>
        <dbReference type="ChEBI" id="CHEBI:57945"/>
        <dbReference type="ChEBI" id="CHEBI:64074"/>
        <dbReference type="ChEBI" id="CHEBI:456215"/>
        <dbReference type="ChEBI" id="CHEBI:456216"/>
        <dbReference type="EC" id="4.2.1.136"/>
    </reaction>
</comment>
<dbReference type="Gene3D" id="3.40.1190.20">
    <property type="match status" value="1"/>
</dbReference>
<evidence type="ECO:0000256" key="11">
    <source>
        <dbReference type="ARBA" id="ARBA00023235"/>
    </source>
</evidence>
<keyword evidence="9 18" id="KW-0630">Potassium</keyword>
<keyword evidence="13" id="KW-0511">Multifunctional enzyme</keyword>
<dbReference type="GO" id="GO:0005524">
    <property type="term" value="F:ATP binding"/>
    <property type="evidence" value="ECO:0007669"/>
    <property type="project" value="UniProtKB-UniRule"/>
</dbReference>
<evidence type="ECO:0000256" key="6">
    <source>
        <dbReference type="ARBA" id="ARBA00022741"/>
    </source>
</evidence>
<dbReference type="PIRSF" id="PIRSF017184">
    <property type="entry name" value="Nnr"/>
    <property type="match status" value="1"/>
</dbReference>
<dbReference type="InterPro" id="IPR017953">
    <property type="entry name" value="Carbohydrate_kinase_pred_CS"/>
</dbReference>
<accession>A0A4R3NSN0</accession>
<evidence type="ECO:0000256" key="4">
    <source>
        <dbReference type="ARBA" id="ARBA00009524"/>
    </source>
</evidence>
<feature type="binding site" evidence="18">
    <location>
        <position position="150"/>
    </location>
    <ligand>
        <name>(6S)-NADPHX</name>
        <dbReference type="ChEBI" id="CHEBI:64076"/>
    </ligand>
</feature>
<dbReference type="SUPFAM" id="SSF53613">
    <property type="entry name" value="Ribokinase-like"/>
    <property type="match status" value="1"/>
</dbReference>
<evidence type="ECO:0000256" key="17">
    <source>
        <dbReference type="HAMAP-Rule" id="MF_01965"/>
    </source>
</evidence>
<comment type="catalytic activity">
    <reaction evidence="1 18 19">
        <text>(6R)-NADHX = (6S)-NADHX</text>
        <dbReference type="Rhea" id="RHEA:32215"/>
        <dbReference type="ChEBI" id="CHEBI:64074"/>
        <dbReference type="ChEBI" id="CHEBI:64075"/>
        <dbReference type="EC" id="5.1.99.6"/>
    </reaction>
</comment>
<evidence type="ECO:0000256" key="9">
    <source>
        <dbReference type="ARBA" id="ARBA00022958"/>
    </source>
</evidence>
<dbReference type="HAMAP" id="MF_01965">
    <property type="entry name" value="NADHX_dehydratase"/>
    <property type="match status" value="1"/>
</dbReference>
<comment type="similarity">
    <text evidence="18">Belongs to the NnrE/AIBP family.</text>
</comment>
<dbReference type="PROSITE" id="PS51385">
    <property type="entry name" value="YJEF_N"/>
    <property type="match status" value="1"/>
</dbReference>
<evidence type="ECO:0000256" key="3">
    <source>
        <dbReference type="ARBA" id="ARBA00006001"/>
    </source>
</evidence>
<dbReference type="RefSeq" id="WP_245511022.1">
    <property type="nucleotide sequence ID" value="NZ_SMAR01000013.1"/>
</dbReference>
<dbReference type="GO" id="GO:0046872">
    <property type="term" value="F:metal ion binding"/>
    <property type="evidence" value="ECO:0007669"/>
    <property type="project" value="UniProtKB-UniRule"/>
</dbReference>
<evidence type="ECO:0000259" key="21">
    <source>
        <dbReference type="PROSITE" id="PS51385"/>
    </source>
</evidence>
<gene>
    <name evidence="18" type="primary">nnrE</name>
    <name evidence="17" type="synonym">nnrD</name>
    <name evidence="22" type="ORF">EDC90_101364</name>
</gene>
<dbReference type="NCBIfam" id="TIGR00196">
    <property type="entry name" value="yjeF_cterm"/>
    <property type="match status" value="1"/>
</dbReference>
<dbReference type="Proteomes" id="UP000295097">
    <property type="component" value="Unassembled WGS sequence"/>
</dbReference>
<evidence type="ECO:0000256" key="7">
    <source>
        <dbReference type="ARBA" id="ARBA00022840"/>
    </source>
</evidence>
<dbReference type="PROSITE" id="PS51383">
    <property type="entry name" value="YJEF_C_3"/>
    <property type="match status" value="1"/>
</dbReference>
<feature type="binding site" evidence="18">
    <location>
        <position position="117"/>
    </location>
    <ligand>
        <name>K(+)</name>
        <dbReference type="ChEBI" id="CHEBI:29103"/>
    </ligand>
</feature>
<dbReference type="GO" id="GO:0052855">
    <property type="term" value="F:ADP-dependent NAD(P)H-hydrate dehydratase activity"/>
    <property type="evidence" value="ECO:0007669"/>
    <property type="project" value="UniProtKB-UniRule"/>
</dbReference>
<dbReference type="GO" id="GO:0052856">
    <property type="term" value="F:NAD(P)HX epimerase activity"/>
    <property type="evidence" value="ECO:0007669"/>
    <property type="project" value="UniProtKB-UniRule"/>
</dbReference>
<dbReference type="InterPro" id="IPR030677">
    <property type="entry name" value="Nnr"/>
</dbReference>
<dbReference type="Pfam" id="PF03853">
    <property type="entry name" value="YjeF_N"/>
    <property type="match status" value="1"/>
</dbReference>
<dbReference type="GO" id="GO:0046496">
    <property type="term" value="P:nicotinamide nucleotide metabolic process"/>
    <property type="evidence" value="ECO:0007669"/>
    <property type="project" value="UniProtKB-UniRule"/>
</dbReference>
<evidence type="ECO:0000256" key="13">
    <source>
        <dbReference type="ARBA" id="ARBA00023268"/>
    </source>
</evidence>
<comment type="catalytic activity">
    <reaction evidence="2 18 19">
        <text>(6R)-NADPHX = (6S)-NADPHX</text>
        <dbReference type="Rhea" id="RHEA:32227"/>
        <dbReference type="ChEBI" id="CHEBI:64076"/>
        <dbReference type="ChEBI" id="CHEBI:64077"/>
        <dbReference type="EC" id="5.1.99.6"/>
    </reaction>
</comment>
<proteinExistence type="inferred from homology"/>
<comment type="subunit">
    <text evidence="17">Homotetramer.</text>
</comment>
<evidence type="ECO:0000256" key="12">
    <source>
        <dbReference type="ARBA" id="ARBA00023239"/>
    </source>
</evidence>
<comment type="caution">
    <text evidence="18">Lacks conserved residue(s) required for the propagation of feature annotation.</text>
</comment>
<comment type="caution">
    <text evidence="22">The sequence shown here is derived from an EMBL/GenBank/DDBJ whole genome shotgun (WGS) entry which is preliminary data.</text>
</comment>
<comment type="function">
    <text evidence="18">Catalyzes the epimerization of the S- and R-forms of NAD(P)HX, a damaged form of NAD(P)H that is a result of enzymatic or heat-dependent hydration. This is a prerequisite for the S-specific NAD(P)H-hydrate dehydratase to allow the repair of both epimers of NAD(P)HX.</text>
</comment>
<protein>
    <recommendedName>
        <fullName evidence="19">Bifunctional NAD(P)H-hydrate repair enzyme</fullName>
    </recommendedName>
    <alternativeName>
        <fullName evidence="19">Nicotinamide nucleotide repair protein</fullName>
    </alternativeName>
    <domain>
        <recommendedName>
            <fullName evidence="19">ADP-dependent (S)-NAD(P)H-hydrate dehydratase</fullName>
            <ecNumber evidence="19">4.2.1.136</ecNumber>
        </recommendedName>
        <alternativeName>
            <fullName evidence="19">ADP-dependent NAD(P)HX dehydratase</fullName>
        </alternativeName>
    </domain>
    <domain>
        <recommendedName>
            <fullName evidence="19">NAD(P)H-hydrate epimerase</fullName>
            <ecNumber evidence="19">5.1.99.6</ecNumber>
        </recommendedName>
    </domain>
</protein>
<evidence type="ECO:0000256" key="15">
    <source>
        <dbReference type="ARBA" id="ARBA00048238"/>
    </source>
</evidence>
<comment type="function">
    <text evidence="14 19">Bifunctional enzyme that catalyzes the epimerization of the S- and R-forms of NAD(P)HX and the dehydration of the S-form of NAD(P)HX at the expense of ADP, which is converted to AMP. This allows the repair of both epimers of NAD(P)HX, a damaged form of NAD(P)H that is a result of enzymatic or heat-dependent hydration.</text>
</comment>
<evidence type="ECO:0000313" key="23">
    <source>
        <dbReference type="Proteomes" id="UP000295097"/>
    </source>
</evidence>
<dbReference type="EC" id="4.2.1.136" evidence="19"/>
<keyword evidence="7 17" id="KW-0067">ATP-binding</keyword>
<evidence type="ECO:0000256" key="2">
    <source>
        <dbReference type="ARBA" id="ARBA00000909"/>
    </source>
</evidence>
<comment type="catalytic activity">
    <reaction evidence="16 17 19">
        <text>(6S)-NADPHX + ADP = AMP + phosphate + NADPH + H(+)</text>
        <dbReference type="Rhea" id="RHEA:32235"/>
        <dbReference type="ChEBI" id="CHEBI:15378"/>
        <dbReference type="ChEBI" id="CHEBI:43474"/>
        <dbReference type="ChEBI" id="CHEBI:57783"/>
        <dbReference type="ChEBI" id="CHEBI:64076"/>
        <dbReference type="ChEBI" id="CHEBI:456215"/>
        <dbReference type="ChEBI" id="CHEBI:456216"/>
        <dbReference type="EC" id="4.2.1.136"/>
    </reaction>
</comment>
<keyword evidence="6 17" id="KW-0547">Nucleotide-binding</keyword>
<dbReference type="InterPro" id="IPR004443">
    <property type="entry name" value="YjeF_N_dom"/>
</dbReference>
<dbReference type="SUPFAM" id="SSF64153">
    <property type="entry name" value="YjeF N-terminal domain-like"/>
    <property type="match status" value="1"/>
</dbReference>
<feature type="binding site" evidence="17">
    <location>
        <position position="315"/>
    </location>
    <ligand>
        <name>(6S)-NADPHX</name>
        <dbReference type="ChEBI" id="CHEBI:64076"/>
    </ligand>
</feature>
<keyword evidence="8 17" id="KW-0521">NADP</keyword>
<dbReference type="AlphaFoldDB" id="A0A4R3NSN0"/>
<comment type="similarity">
    <text evidence="17">Belongs to the NnrD/CARKD family.</text>
</comment>
<dbReference type="PANTHER" id="PTHR12592">
    <property type="entry name" value="ATP-DEPENDENT (S)-NAD(P)H-HYDRATE DEHYDRATASE FAMILY MEMBER"/>
    <property type="match status" value="1"/>
</dbReference>
<evidence type="ECO:0000256" key="16">
    <source>
        <dbReference type="ARBA" id="ARBA00049209"/>
    </source>
</evidence>
<evidence type="ECO:0000256" key="1">
    <source>
        <dbReference type="ARBA" id="ARBA00000013"/>
    </source>
</evidence>
<comment type="function">
    <text evidence="17">Catalyzes the dehydration of the S-form of NAD(P)HX at the expense of ADP, which is converted to AMP. Together with NAD(P)HX epimerase, which catalyzes the epimerization of the S- and R-forms, the enzyme allows the repair of both epimers of NAD(P)HX, a damaged form of NAD(P)H that is a result of enzymatic or heat-dependent hydration.</text>
</comment>
<organism evidence="22 23">
    <name type="scientific">Martelella mediterranea</name>
    <dbReference type="NCBI Taxonomy" id="293089"/>
    <lineage>
        <taxon>Bacteria</taxon>
        <taxon>Pseudomonadati</taxon>
        <taxon>Pseudomonadota</taxon>
        <taxon>Alphaproteobacteria</taxon>
        <taxon>Hyphomicrobiales</taxon>
        <taxon>Aurantimonadaceae</taxon>
        <taxon>Martelella</taxon>
    </lineage>
</organism>
<feature type="binding site" evidence="17">
    <location>
        <begin position="404"/>
        <end position="408"/>
    </location>
    <ligand>
        <name>AMP</name>
        <dbReference type="ChEBI" id="CHEBI:456215"/>
    </ligand>
</feature>
<feature type="binding site" evidence="17">
    <location>
        <position position="434"/>
    </location>
    <ligand>
        <name>(6S)-NADPHX</name>
        <dbReference type="ChEBI" id="CHEBI:64076"/>
    </ligand>
</feature>
<evidence type="ECO:0000259" key="20">
    <source>
        <dbReference type="PROSITE" id="PS51383"/>
    </source>
</evidence>
<evidence type="ECO:0000256" key="18">
    <source>
        <dbReference type="HAMAP-Rule" id="MF_01966"/>
    </source>
</evidence>
<feature type="binding site" evidence="17">
    <location>
        <position position="252"/>
    </location>
    <ligand>
        <name>(6S)-NADPHX</name>
        <dbReference type="ChEBI" id="CHEBI:64076"/>
    </ligand>
</feature>
<feature type="binding site" evidence="18">
    <location>
        <position position="57"/>
    </location>
    <ligand>
        <name>K(+)</name>
        <dbReference type="ChEBI" id="CHEBI:29103"/>
    </ligand>
</feature>
<dbReference type="InterPro" id="IPR029056">
    <property type="entry name" value="Ribokinase-like"/>
</dbReference>
<feature type="binding site" evidence="17">
    <location>
        <position position="433"/>
    </location>
    <ligand>
        <name>AMP</name>
        <dbReference type="ChEBI" id="CHEBI:456215"/>
    </ligand>
</feature>
<evidence type="ECO:0000256" key="19">
    <source>
        <dbReference type="PIRNR" id="PIRNR017184"/>
    </source>
</evidence>
<dbReference type="HAMAP" id="MF_01966">
    <property type="entry name" value="NADHX_epimerase"/>
    <property type="match status" value="1"/>
</dbReference>
<dbReference type="PROSITE" id="PS01050">
    <property type="entry name" value="YJEF_C_2"/>
    <property type="match status" value="1"/>
</dbReference>
<feature type="binding site" evidence="18">
    <location>
        <position position="153"/>
    </location>
    <ligand>
        <name>K(+)</name>
        <dbReference type="ChEBI" id="CHEBI:29103"/>
    </ligand>
</feature>
<dbReference type="EC" id="5.1.99.6" evidence="19"/>
<evidence type="ECO:0000313" key="22">
    <source>
        <dbReference type="EMBL" id="TCT39323.1"/>
    </source>
</evidence>
<feature type="binding site" evidence="18">
    <location>
        <begin position="121"/>
        <end position="127"/>
    </location>
    <ligand>
        <name>(6S)-NADPHX</name>
        <dbReference type="ChEBI" id="CHEBI:64076"/>
    </ligand>
</feature>
<dbReference type="GO" id="GO:0110051">
    <property type="term" value="P:metabolite repair"/>
    <property type="evidence" value="ECO:0007669"/>
    <property type="project" value="TreeGrafter"/>
</dbReference>
<keyword evidence="23" id="KW-1185">Reference proteome</keyword>
<comment type="similarity">
    <text evidence="4 19">In the C-terminal section; belongs to the NnrD/CARKD family.</text>
</comment>
<name>A0A4R3NSN0_9HYPH</name>
<keyword evidence="5 18" id="KW-0479">Metal-binding</keyword>
<dbReference type="Gene3D" id="3.40.50.10260">
    <property type="entry name" value="YjeF N-terminal domain"/>
    <property type="match status" value="1"/>
</dbReference>
<keyword evidence="10 17" id="KW-0520">NAD</keyword>
<evidence type="ECO:0000256" key="8">
    <source>
        <dbReference type="ARBA" id="ARBA00022857"/>
    </source>
</evidence>
<comment type="cofactor">
    <cofactor evidence="17">
        <name>Mg(2+)</name>
        <dbReference type="ChEBI" id="CHEBI:18420"/>
    </cofactor>
</comment>
<evidence type="ECO:0000256" key="14">
    <source>
        <dbReference type="ARBA" id="ARBA00025153"/>
    </source>
</evidence>
<dbReference type="PANTHER" id="PTHR12592:SF0">
    <property type="entry name" value="ATP-DEPENDENT (S)-NAD(P)H-HYDRATE DEHYDRATASE"/>
    <property type="match status" value="1"/>
</dbReference>
<feature type="domain" description="YjeF C-terminal" evidence="20">
    <location>
        <begin position="217"/>
        <end position="488"/>
    </location>
</feature>
<evidence type="ECO:0000256" key="10">
    <source>
        <dbReference type="ARBA" id="ARBA00023027"/>
    </source>
</evidence>
<comment type="similarity">
    <text evidence="3 19">In the N-terminal section; belongs to the NnrE/AIBP family.</text>
</comment>
<comment type="cofactor">
    <cofactor evidence="18 19">
        <name>K(+)</name>
        <dbReference type="ChEBI" id="CHEBI:29103"/>
    </cofactor>
    <text evidence="18 19">Binds 1 potassium ion per subunit.</text>
</comment>
<feature type="domain" description="YjeF N-terminal" evidence="21">
    <location>
        <begin position="9"/>
        <end position="207"/>
    </location>
</feature>
<reference evidence="22 23" key="1">
    <citation type="submission" date="2019-03" db="EMBL/GenBank/DDBJ databases">
        <title>Freshwater and sediment microbial communities from various areas in North America, analyzing microbe dynamics in response to fracking.</title>
        <authorList>
            <person name="Lamendella R."/>
        </authorList>
    </citation>
    <scope>NUCLEOTIDE SEQUENCE [LARGE SCALE GENOMIC DNA]</scope>
    <source>
        <strain evidence="22 23">175.2</strain>
    </source>
</reference>
<dbReference type="EMBL" id="SMAR01000013">
    <property type="protein sequence ID" value="TCT39323.1"/>
    <property type="molecule type" value="Genomic_DNA"/>
</dbReference>
<dbReference type="NCBIfam" id="TIGR00197">
    <property type="entry name" value="yjeF_nterm"/>
    <property type="match status" value="1"/>
</dbReference>
<keyword evidence="12 17" id="KW-0456">Lyase</keyword>
<feature type="binding site" evidence="18">
    <location>
        <begin position="56"/>
        <end position="60"/>
    </location>
    <ligand>
        <name>(6S)-NADPHX</name>
        <dbReference type="ChEBI" id="CHEBI:64076"/>
    </ligand>
</feature>